<dbReference type="PANTHER" id="PTHR47723:SF19">
    <property type="entry name" value="POLYNUCLEOTIDYL TRANSFERASE, RIBONUCLEASE H-LIKE SUPERFAMILY PROTEIN"/>
    <property type="match status" value="1"/>
</dbReference>
<evidence type="ECO:0000313" key="3">
    <source>
        <dbReference type="Proteomes" id="UP000593575"/>
    </source>
</evidence>
<comment type="caution">
    <text evidence="2">The sequence shown here is derived from an EMBL/GenBank/DDBJ whole genome shotgun (WGS) entry which is preliminary data.</text>
</comment>
<dbReference type="InterPro" id="IPR036397">
    <property type="entry name" value="RNaseH_sf"/>
</dbReference>
<dbReference type="GO" id="GO:0003676">
    <property type="term" value="F:nucleic acid binding"/>
    <property type="evidence" value="ECO:0007669"/>
    <property type="project" value="InterPro"/>
</dbReference>
<feature type="domain" description="RNase H type-1" evidence="1">
    <location>
        <begin position="94"/>
        <end position="213"/>
    </location>
</feature>
<dbReference type="GO" id="GO:0004523">
    <property type="term" value="F:RNA-DNA hybrid ribonuclease activity"/>
    <property type="evidence" value="ECO:0007669"/>
    <property type="project" value="InterPro"/>
</dbReference>
<protein>
    <recommendedName>
        <fullName evidence="1">RNase H type-1 domain-containing protein</fullName>
    </recommendedName>
</protein>
<organism evidence="2 3">
    <name type="scientific">Gossypium armourianum</name>
    <dbReference type="NCBI Taxonomy" id="34283"/>
    <lineage>
        <taxon>Eukaryota</taxon>
        <taxon>Viridiplantae</taxon>
        <taxon>Streptophyta</taxon>
        <taxon>Embryophyta</taxon>
        <taxon>Tracheophyta</taxon>
        <taxon>Spermatophyta</taxon>
        <taxon>Magnoliopsida</taxon>
        <taxon>eudicotyledons</taxon>
        <taxon>Gunneridae</taxon>
        <taxon>Pentapetalae</taxon>
        <taxon>rosids</taxon>
        <taxon>malvids</taxon>
        <taxon>Malvales</taxon>
        <taxon>Malvaceae</taxon>
        <taxon>Malvoideae</taxon>
        <taxon>Gossypium</taxon>
    </lineage>
</organism>
<dbReference type="Proteomes" id="UP000593575">
    <property type="component" value="Unassembled WGS sequence"/>
</dbReference>
<name>A0A7J9KFC7_9ROSI</name>
<sequence>RAKRGIGPDGSCGICDNEYEDILHAICDCPSTKETWKRNLQNHLNLQLDGIDWQCFFGMAAWRILKNRNHFIFQGITWIPIVVVPNIGNWIQLNSDRAVKEEFGFATTGGVLRDRFGGWIIRYNRCVCICLVLDSELWRILEGLMIAMDRGFNKVLIIFDSHEAIQAIQRSITKVSNSALVRRINSYVAKLSQWSIQLISIDFKKETNSLAKMNVDNKGSTQVFETSP</sequence>
<dbReference type="InterPro" id="IPR002156">
    <property type="entry name" value="RNaseH_domain"/>
</dbReference>
<proteinExistence type="predicted"/>
<dbReference type="Pfam" id="PF13456">
    <property type="entry name" value="RVT_3"/>
    <property type="match status" value="1"/>
</dbReference>
<accession>A0A7J9KFC7</accession>
<evidence type="ECO:0000313" key="2">
    <source>
        <dbReference type="EMBL" id="MBA0845076.1"/>
    </source>
</evidence>
<dbReference type="AlphaFoldDB" id="A0A7J9KFC7"/>
<dbReference type="CDD" id="cd06222">
    <property type="entry name" value="RNase_H_like"/>
    <property type="match status" value="1"/>
</dbReference>
<dbReference type="InterPro" id="IPR044730">
    <property type="entry name" value="RNase_H-like_dom_plant"/>
</dbReference>
<dbReference type="InterPro" id="IPR053151">
    <property type="entry name" value="RNase_H-like"/>
</dbReference>
<keyword evidence="3" id="KW-1185">Reference proteome</keyword>
<feature type="non-terminal residue" evidence="2">
    <location>
        <position position="1"/>
    </location>
</feature>
<reference evidence="2 3" key="1">
    <citation type="journal article" date="2019" name="Genome Biol. Evol.">
        <title>Insights into the evolution of the New World diploid cottons (Gossypium, subgenus Houzingenia) based on genome sequencing.</title>
        <authorList>
            <person name="Grover C.E."/>
            <person name="Arick M.A. 2nd"/>
            <person name="Thrash A."/>
            <person name="Conover J.L."/>
            <person name="Sanders W.S."/>
            <person name="Peterson D.G."/>
            <person name="Frelichowski J.E."/>
            <person name="Scheffler J.A."/>
            <person name="Scheffler B.E."/>
            <person name="Wendel J.F."/>
        </authorList>
    </citation>
    <scope>NUCLEOTIDE SEQUENCE [LARGE SCALE GENOMIC DNA]</scope>
    <source>
        <strain evidence="2">6</strain>
        <tissue evidence="2">Leaf</tissue>
    </source>
</reference>
<dbReference type="PANTHER" id="PTHR47723">
    <property type="entry name" value="OS05G0353850 PROTEIN"/>
    <property type="match status" value="1"/>
</dbReference>
<dbReference type="InterPro" id="IPR012337">
    <property type="entry name" value="RNaseH-like_sf"/>
</dbReference>
<dbReference type="SUPFAM" id="SSF53098">
    <property type="entry name" value="Ribonuclease H-like"/>
    <property type="match status" value="1"/>
</dbReference>
<dbReference type="EMBL" id="JABFAE010412627">
    <property type="protein sequence ID" value="MBA0845076.1"/>
    <property type="molecule type" value="Genomic_DNA"/>
</dbReference>
<evidence type="ECO:0000259" key="1">
    <source>
        <dbReference type="Pfam" id="PF13456"/>
    </source>
</evidence>
<gene>
    <name evidence="2" type="ORF">Goarm_022902</name>
</gene>
<dbReference type="Gene3D" id="3.30.420.10">
    <property type="entry name" value="Ribonuclease H-like superfamily/Ribonuclease H"/>
    <property type="match status" value="1"/>
</dbReference>